<dbReference type="PRINTS" id="PR00146">
    <property type="entry name" value="DHPICSNTHASE"/>
</dbReference>
<protein>
    <recommendedName>
        <fullName evidence="2">4-hydroxy-2-oxoglutarate aldolase, mitochondrial</fullName>
    </recommendedName>
</protein>
<gene>
    <name evidence="1" type="ORF">FOPG_05233</name>
</gene>
<dbReference type="InterPro" id="IPR002220">
    <property type="entry name" value="DapA-like"/>
</dbReference>
<sequence>MCNSPLENCTGDPHDHFMSLDSREVTGSARSLSAGAQRMSCRVSPPPFHHVPKDPDLTPTLFEPCLSRTQEPEPENGLPHDKDATLIPSPWLDIKEQLTPASFEQCLFSILSFLRFPLLCLYKKKLLAACNLLALIYFALISYHMPSTLLESPTMGSPKASQLRLGDGVYVPTLAFFTPEDEVDTSATEKHIIKLLESGVAGIVVHGSNGECAHLSPSERTTIIRVARDTIFHEGSGTRVPLIAGCGAQSTRETTELCEDAGKAGATHALVLPPSYYGGLLPDDLVIQHYYTVADKSPIPLLVYNFPGAAAGRDLSSDTILSIAKHPNVVGVKLTCGNTGKLARIAADCPEGFWVGGGSADFILQGHAVGANGTISGLANLCPKACVRITELAEEGNWKEARQLQAKVAKADWTAIKTGFVGVKAALGHFSGYGGEPRRPCVAPSQKDLDTIAQGFQEVMDLEVTL</sequence>
<evidence type="ECO:0008006" key="2">
    <source>
        <dbReference type="Google" id="ProtNLM"/>
    </source>
</evidence>
<dbReference type="SUPFAM" id="SSF51569">
    <property type="entry name" value="Aldolase"/>
    <property type="match status" value="1"/>
</dbReference>
<dbReference type="AlphaFoldDB" id="X0HYA4"/>
<dbReference type="CDD" id="cd00408">
    <property type="entry name" value="DHDPS-like"/>
    <property type="match status" value="1"/>
</dbReference>
<dbReference type="EMBL" id="JH658823">
    <property type="protein sequence ID" value="EXL81533.1"/>
    <property type="molecule type" value="Genomic_DNA"/>
</dbReference>
<proteinExistence type="predicted"/>
<reference evidence="1" key="1">
    <citation type="submission" date="2011-11" db="EMBL/GenBank/DDBJ databases">
        <title>The Genome Sequence of Fusarium oxysporum PHW808.</title>
        <authorList>
            <consortium name="The Broad Institute Genome Sequencing Platform"/>
            <person name="Ma L.-J."/>
            <person name="Gale L.R."/>
            <person name="Schwartz D.C."/>
            <person name="Zhou S."/>
            <person name="Corby-Kistler H."/>
            <person name="Young S.K."/>
            <person name="Zeng Q."/>
            <person name="Gargeya S."/>
            <person name="Fitzgerald M."/>
            <person name="Haas B."/>
            <person name="Abouelleil A."/>
            <person name="Alvarado L."/>
            <person name="Arachchi H.M."/>
            <person name="Berlin A."/>
            <person name="Brown A."/>
            <person name="Chapman S.B."/>
            <person name="Chen Z."/>
            <person name="Dunbar C."/>
            <person name="Freedman E."/>
            <person name="Gearin G."/>
            <person name="Goldberg J."/>
            <person name="Griggs A."/>
            <person name="Gujja S."/>
            <person name="Heiman D."/>
            <person name="Howarth C."/>
            <person name="Larson L."/>
            <person name="Lui A."/>
            <person name="MacDonald P.J.P."/>
            <person name="Montmayeur A."/>
            <person name="Murphy C."/>
            <person name="Neiman D."/>
            <person name="Pearson M."/>
            <person name="Priest M."/>
            <person name="Roberts A."/>
            <person name="Saif S."/>
            <person name="Shea T."/>
            <person name="Shenoy N."/>
            <person name="Sisk P."/>
            <person name="Stolte C."/>
            <person name="Sykes S."/>
            <person name="Wortman J."/>
            <person name="Nusbaum C."/>
            <person name="Birren B."/>
        </authorList>
    </citation>
    <scope>NUCLEOTIDE SEQUENCE [LARGE SCALE GENOMIC DNA]</scope>
    <source>
        <strain evidence="1">54008</strain>
    </source>
</reference>
<accession>X0HYA4</accession>
<reference evidence="1" key="2">
    <citation type="submission" date="2012-05" db="EMBL/GenBank/DDBJ databases">
        <title>The Genome Annotation of Fusarium oxysporum PHW808.</title>
        <authorList>
            <consortium name="The Broad Institute Genomics Platform"/>
            <person name="Ma L.-J."/>
            <person name="Corby-Kistler H."/>
            <person name="Broz K."/>
            <person name="Gale L.R."/>
            <person name="Jonkers W."/>
            <person name="O'Donnell K."/>
            <person name="Ploetz R."/>
            <person name="Steinberg C."/>
            <person name="Schwartz D.C."/>
            <person name="VanEtten H."/>
            <person name="Zhou S."/>
            <person name="Young S.K."/>
            <person name="Zeng Q."/>
            <person name="Gargeya S."/>
            <person name="Fitzgerald M."/>
            <person name="Abouelleil A."/>
            <person name="Alvarado L."/>
            <person name="Chapman S.B."/>
            <person name="Gainer-Dewar J."/>
            <person name="Goldberg J."/>
            <person name="Griggs A."/>
            <person name="Gujja S."/>
            <person name="Hansen M."/>
            <person name="Howarth C."/>
            <person name="Imamovic A."/>
            <person name="Ireland A."/>
            <person name="Larimer J."/>
            <person name="McCowan C."/>
            <person name="Murphy C."/>
            <person name="Pearson M."/>
            <person name="Poon T.W."/>
            <person name="Priest M."/>
            <person name="Roberts A."/>
            <person name="Saif S."/>
            <person name="Shea T."/>
            <person name="Sykes S."/>
            <person name="Wortman J."/>
            <person name="Nusbaum C."/>
            <person name="Birren B."/>
        </authorList>
    </citation>
    <scope>NUCLEOTIDE SEQUENCE</scope>
    <source>
        <strain evidence="1">54008</strain>
    </source>
</reference>
<name>X0HYA4_FUSOX</name>
<dbReference type="InterPro" id="IPR013785">
    <property type="entry name" value="Aldolase_TIM"/>
</dbReference>
<organism evidence="1">
    <name type="scientific">Fusarium oxysporum f. sp. conglutinans race 2 54008</name>
    <dbReference type="NCBI Taxonomy" id="1089457"/>
    <lineage>
        <taxon>Eukaryota</taxon>
        <taxon>Fungi</taxon>
        <taxon>Dikarya</taxon>
        <taxon>Ascomycota</taxon>
        <taxon>Pezizomycotina</taxon>
        <taxon>Sordariomycetes</taxon>
        <taxon>Hypocreomycetidae</taxon>
        <taxon>Hypocreales</taxon>
        <taxon>Nectriaceae</taxon>
        <taxon>Fusarium</taxon>
        <taxon>Fusarium oxysporum species complex</taxon>
    </lineage>
</organism>
<dbReference type="SMART" id="SM01130">
    <property type="entry name" value="DHDPS"/>
    <property type="match status" value="1"/>
</dbReference>
<dbReference type="PANTHER" id="PTHR12128">
    <property type="entry name" value="DIHYDRODIPICOLINATE SYNTHASE"/>
    <property type="match status" value="1"/>
</dbReference>
<dbReference type="Pfam" id="PF00701">
    <property type="entry name" value="DHDPS"/>
    <property type="match status" value="1"/>
</dbReference>
<dbReference type="Proteomes" id="UP000030676">
    <property type="component" value="Unassembled WGS sequence"/>
</dbReference>
<dbReference type="HOGENOM" id="CLU_049343_0_2_1"/>
<dbReference type="GO" id="GO:0008840">
    <property type="term" value="F:4-hydroxy-tetrahydrodipicolinate synthase activity"/>
    <property type="evidence" value="ECO:0007669"/>
    <property type="project" value="TreeGrafter"/>
</dbReference>
<dbReference type="PANTHER" id="PTHR12128:SF52">
    <property type="entry name" value="4-HYDROXY-2-OXOGLUTARATE ALDOLASE, MITOCHONDRIAL-RELATED"/>
    <property type="match status" value="1"/>
</dbReference>
<evidence type="ECO:0000313" key="1">
    <source>
        <dbReference type="EMBL" id="EXL81533.1"/>
    </source>
</evidence>
<dbReference type="Gene3D" id="3.20.20.70">
    <property type="entry name" value="Aldolase class I"/>
    <property type="match status" value="1"/>
</dbReference>